<dbReference type="EMBL" id="JAFHDT010000013">
    <property type="protein sequence ID" value="KAI7801934.1"/>
    <property type="molecule type" value="Genomic_DNA"/>
</dbReference>
<keyword evidence="2" id="KW-1185">Reference proteome</keyword>
<name>A0A9W7WJK4_TRIRA</name>
<protein>
    <submittedName>
        <fullName evidence="1">Uncharacterized protein</fullName>
    </submittedName>
</protein>
<dbReference type="Proteomes" id="UP001059041">
    <property type="component" value="Linkage Group LG13"/>
</dbReference>
<comment type="caution">
    <text evidence="1">The sequence shown here is derived from an EMBL/GenBank/DDBJ whole genome shotgun (WGS) entry which is preliminary data.</text>
</comment>
<dbReference type="AlphaFoldDB" id="A0A9W7WJK4"/>
<proteinExistence type="predicted"/>
<feature type="non-terminal residue" evidence="1">
    <location>
        <position position="258"/>
    </location>
</feature>
<accession>A0A9W7WJK4</accession>
<evidence type="ECO:0000313" key="2">
    <source>
        <dbReference type="Proteomes" id="UP001059041"/>
    </source>
</evidence>
<gene>
    <name evidence="1" type="ORF">IRJ41_018078</name>
</gene>
<sequence length="258" mass="28458">TAGPDRLRGKKHCQTEIAKAASPFHSAPVGSMKTSADDTLWGGLLKQRLLEDRYNEIEPHDCLLRESEASSHTTCCQAGCHKAQQPPQYAPTPHYRMQPDRPKVTNADEGASPFSSVQTCKHRCLSHMRQRQDEPVCRSQVTFRSSFLCYTFHCSPSLTSAAIKLLWCGDCGSQVGVCLYQISFLNQILSSDEAECSDGLDLWPTPHVGCWANTEPPLSLPGSHSATQPAEEERRLWWPGRPVTLAELQVAGRQAGGL</sequence>
<organism evidence="1 2">
    <name type="scientific">Triplophysa rosa</name>
    <name type="common">Cave loach</name>
    <dbReference type="NCBI Taxonomy" id="992332"/>
    <lineage>
        <taxon>Eukaryota</taxon>
        <taxon>Metazoa</taxon>
        <taxon>Chordata</taxon>
        <taxon>Craniata</taxon>
        <taxon>Vertebrata</taxon>
        <taxon>Euteleostomi</taxon>
        <taxon>Actinopterygii</taxon>
        <taxon>Neopterygii</taxon>
        <taxon>Teleostei</taxon>
        <taxon>Ostariophysi</taxon>
        <taxon>Cypriniformes</taxon>
        <taxon>Nemacheilidae</taxon>
        <taxon>Triplophysa</taxon>
    </lineage>
</organism>
<evidence type="ECO:0000313" key="1">
    <source>
        <dbReference type="EMBL" id="KAI7801934.1"/>
    </source>
</evidence>
<reference evidence="1" key="1">
    <citation type="submission" date="2021-02" db="EMBL/GenBank/DDBJ databases">
        <title>Comparative genomics reveals that relaxation of natural selection precedes convergent phenotypic evolution of cavefish.</title>
        <authorList>
            <person name="Peng Z."/>
        </authorList>
    </citation>
    <scope>NUCLEOTIDE SEQUENCE</scope>
    <source>
        <tissue evidence="1">Muscle</tissue>
    </source>
</reference>